<dbReference type="EMBL" id="JADOXO010000240">
    <property type="protein sequence ID" value="KAF9808525.1"/>
    <property type="molecule type" value="Genomic_DNA"/>
</dbReference>
<keyword evidence="2" id="KW-1133">Transmembrane helix</keyword>
<name>A0A8H7NXS7_9APHY</name>
<organism evidence="3 4">
    <name type="scientific">Rhodonia placenta</name>
    <dbReference type="NCBI Taxonomy" id="104341"/>
    <lineage>
        <taxon>Eukaryota</taxon>
        <taxon>Fungi</taxon>
        <taxon>Dikarya</taxon>
        <taxon>Basidiomycota</taxon>
        <taxon>Agaricomycotina</taxon>
        <taxon>Agaricomycetes</taxon>
        <taxon>Polyporales</taxon>
        <taxon>Adustoporiaceae</taxon>
        <taxon>Rhodonia</taxon>
    </lineage>
</organism>
<sequence length="248" mass="26485">MSSSLSSATSTQASSVSSSTPSQTLGSENSGSGSSSPSSSLYLFTFLATLFLLLFVSAAIVLRSFILRRRFRRRVEEALAAGILLTPTAGAPGSRKRLEKPRLWDALLLPAHREEWANVMPVAARLLNVATARTANGDSPAVPAEPQLTPTLRQTALGVLQRPFARRRSDAVDGPLAQTSQVEISVLVSMPNPHRPMYSVDAANRPASTKGKGRSSSSYWDEEEDGVPDVVLGLARVQCKGLASPLEQ</sequence>
<feature type="region of interest" description="Disordered" evidence="1">
    <location>
        <begin position="199"/>
        <end position="225"/>
    </location>
</feature>
<protein>
    <submittedName>
        <fullName evidence="3">Uncharacterized protein</fullName>
    </submittedName>
</protein>
<comment type="caution">
    <text evidence="3">The sequence shown here is derived from an EMBL/GenBank/DDBJ whole genome shotgun (WGS) entry which is preliminary data.</text>
</comment>
<evidence type="ECO:0000256" key="2">
    <source>
        <dbReference type="SAM" id="Phobius"/>
    </source>
</evidence>
<reference evidence="3" key="2">
    <citation type="journal article" name="Front. Microbiol.">
        <title>Degradative Capacity of Two Strains of Rhodonia placenta: From Phenotype to Genotype.</title>
        <authorList>
            <person name="Kolle M."/>
            <person name="Horta M.A.C."/>
            <person name="Nowrousian M."/>
            <person name="Ohm R.A."/>
            <person name="Benz J.P."/>
            <person name="Pilgard A."/>
        </authorList>
    </citation>
    <scope>NUCLEOTIDE SEQUENCE</scope>
    <source>
        <strain evidence="3">FPRL280</strain>
    </source>
</reference>
<feature type="transmembrane region" description="Helical" evidence="2">
    <location>
        <begin position="42"/>
        <end position="66"/>
    </location>
</feature>
<dbReference type="Proteomes" id="UP000639403">
    <property type="component" value="Unassembled WGS sequence"/>
</dbReference>
<accession>A0A8H7NXS7</accession>
<evidence type="ECO:0000313" key="3">
    <source>
        <dbReference type="EMBL" id="KAF9808525.1"/>
    </source>
</evidence>
<gene>
    <name evidence="3" type="ORF">IEO21_07856</name>
</gene>
<proteinExistence type="predicted"/>
<evidence type="ECO:0000313" key="4">
    <source>
        <dbReference type="Proteomes" id="UP000639403"/>
    </source>
</evidence>
<evidence type="ECO:0000256" key="1">
    <source>
        <dbReference type="SAM" id="MobiDB-lite"/>
    </source>
</evidence>
<keyword evidence="2" id="KW-0472">Membrane</keyword>
<dbReference type="AlphaFoldDB" id="A0A8H7NXS7"/>
<reference evidence="3" key="1">
    <citation type="submission" date="2020-11" db="EMBL/GenBank/DDBJ databases">
        <authorList>
            <person name="Koelle M."/>
            <person name="Horta M.A.C."/>
            <person name="Nowrousian M."/>
            <person name="Ohm R.A."/>
            <person name="Benz P."/>
            <person name="Pilgard A."/>
        </authorList>
    </citation>
    <scope>NUCLEOTIDE SEQUENCE</scope>
    <source>
        <strain evidence="3">FPRL280</strain>
    </source>
</reference>
<feature type="region of interest" description="Disordered" evidence="1">
    <location>
        <begin position="1"/>
        <end position="35"/>
    </location>
</feature>
<keyword evidence="2" id="KW-0812">Transmembrane</keyword>